<dbReference type="Proteomes" id="UP000253664">
    <property type="component" value="Unassembled WGS sequence"/>
</dbReference>
<evidence type="ECO:0000313" key="1">
    <source>
        <dbReference type="EMBL" id="RCI14076.1"/>
    </source>
</evidence>
<comment type="caution">
    <text evidence="1">The sequence shown here is derived from an EMBL/GenBank/DDBJ whole genome shotgun (WGS) entry which is preliminary data.</text>
</comment>
<dbReference type="EMBL" id="LKCN02000005">
    <property type="protein sequence ID" value="RCI14076.1"/>
    <property type="molecule type" value="Genomic_DNA"/>
</dbReference>
<keyword evidence="2" id="KW-1185">Reference proteome</keyword>
<sequence>MILFGRRFCDYRSSPDLVTMSDDDEGKQTESRNTVCIIGRHLLSRKRREERRPNETLSPWRSMGWPFSHFRCVVP</sequence>
<proteinExistence type="predicted"/>
<gene>
    <name evidence="1" type="ORF">L249_8018</name>
</gene>
<organism evidence="1 2">
    <name type="scientific">Ophiocordyceps polyrhachis-furcata BCC 54312</name>
    <dbReference type="NCBI Taxonomy" id="1330021"/>
    <lineage>
        <taxon>Eukaryota</taxon>
        <taxon>Fungi</taxon>
        <taxon>Dikarya</taxon>
        <taxon>Ascomycota</taxon>
        <taxon>Pezizomycotina</taxon>
        <taxon>Sordariomycetes</taxon>
        <taxon>Hypocreomycetidae</taxon>
        <taxon>Hypocreales</taxon>
        <taxon>Ophiocordycipitaceae</taxon>
        <taxon>Ophiocordyceps</taxon>
    </lineage>
</organism>
<dbReference type="AlphaFoldDB" id="A0A367LI14"/>
<accession>A0A367LI14</accession>
<reference evidence="1 2" key="1">
    <citation type="journal article" date="2015" name="BMC Genomics">
        <title>Insights from the genome of Ophiocordyceps polyrhachis-furcata to pathogenicity and host specificity in insect fungi.</title>
        <authorList>
            <person name="Wichadakul D."/>
            <person name="Kobmoo N."/>
            <person name="Ingsriswang S."/>
            <person name="Tangphatsornruang S."/>
            <person name="Chantasingh D."/>
            <person name="Luangsa-ard J.J."/>
            <person name="Eurwilaichitr L."/>
        </authorList>
    </citation>
    <scope>NUCLEOTIDE SEQUENCE [LARGE SCALE GENOMIC DNA]</scope>
    <source>
        <strain evidence="1 2">BCC 54312</strain>
    </source>
</reference>
<name>A0A367LI14_9HYPO</name>
<evidence type="ECO:0000313" key="2">
    <source>
        <dbReference type="Proteomes" id="UP000253664"/>
    </source>
</evidence>
<protein>
    <submittedName>
        <fullName evidence="1">Uncharacterized protein</fullName>
    </submittedName>
</protein>